<dbReference type="EMBL" id="MEIP01000030">
    <property type="protein sequence ID" value="PIT43787.1"/>
    <property type="molecule type" value="Genomic_DNA"/>
</dbReference>
<name>A0A2N9XB96_9NEIS</name>
<gene>
    <name evidence="1" type="ORF">BHC46_12350</name>
</gene>
<organism evidence="1 2">
    <name type="scientific">Snodgrassella alvi</name>
    <dbReference type="NCBI Taxonomy" id="1196083"/>
    <lineage>
        <taxon>Bacteria</taxon>
        <taxon>Pseudomonadati</taxon>
        <taxon>Pseudomonadota</taxon>
        <taxon>Betaproteobacteria</taxon>
        <taxon>Neisseriales</taxon>
        <taxon>Neisseriaceae</taxon>
        <taxon>Snodgrassella</taxon>
    </lineage>
</organism>
<accession>A0A2N9XB96</accession>
<dbReference type="Proteomes" id="UP000229970">
    <property type="component" value="Unassembled WGS sequence"/>
</dbReference>
<evidence type="ECO:0000313" key="2">
    <source>
        <dbReference type="Proteomes" id="UP000229970"/>
    </source>
</evidence>
<sequence length="85" mass="10147">MNNFLNWYSVAKDGLPRKDCMCLTIAKYKQVVGYITMIEKTWYNKGAKRWEDASDLDENYFISRDRKVNYFVTHYIPISEIPIPE</sequence>
<proteinExistence type="predicted"/>
<evidence type="ECO:0008006" key="3">
    <source>
        <dbReference type="Google" id="ProtNLM"/>
    </source>
</evidence>
<reference evidence="1 2" key="1">
    <citation type="journal article" date="2017" name="MBio">
        <title>Type VI secretion-mediated competition in the bee gut microbiome.</title>
        <authorList>
            <person name="Steele M.I."/>
            <person name="Kwong W.K."/>
            <person name="Powell J.E."/>
            <person name="Whiteley M."/>
            <person name="Moran N.A."/>
        </authorList>
    </citation>
    <scope>NUCLEOTIDE SEQUENCE [LARGE SCALE GENOMIC DNA]</scope>
    <source>
        <strain evidence="1 2">Ruf1-X</strain>
    </source>
</reference>
<dbReference type="RefSeq" id="WP_100139581.1">
    <property type="nucleotide sequence ID" value="NZ_MEIP01000030.1"/>
</dbReference>
<dbReference type="AlphaFoldDB" id="A0A2N9XB96"/>
<evidence type="ECO:0000313" key="1">
    <source>
        <dbReference type="EMBL" id="PIT43787.1"/>
    </source>
</evidence>
<comment type="caution">
    <text evidence="1">The sequence shown here is derived from an EMBL/GenBank/DDBJ whole genome shotgun (WGS) entry which is preliminary data.</text>
</comment>
<protein>
    <recommendedName>
        <fullName evidence="3">DUF551 domain-containing protein</fullName>
    </recommendedName>
</protein>